<sequence length="79" mass="9519">MLKSKYSKKATRQVFKKWIGNHSSIQLGFFLTRQKRAIADFLFLIKQQSFYSYLIYYHLEIVDCYKCNMILKLDANQKN</sequence>
<proteinExistence type="predicted"/>
<accession>A0A4R4K2V4</accession>
<reference evidence="1 2" key="1">
    <citation type="journal article" date="2019" name="Int. J. Syst. Evol. Microbiol.">
        <title>Photorhabdus khanii subsp. guanajuatensis subsp. nov., isolated from Heterorhabditis atacamensis, and Photorhabdus luminescens subsp. mexicana subsp. nov., isolated from Heterorhabditis mexicana entomopathogenic nematodes.</title>
        <authorList>
            <person name="Machado R.A.R."/>
            <person name="Bruno P."/>
            <person name="Arce C.C.M."/>
            <person name="Liechti N."/>
            <person name="Kohler A."/>
            <person name="Bernal J."/>
            <person name="Bruggmann R."/>
            <person name="Turlings T.C.J."/>
        </authorList>
    </citation>
    <scope>NUCLEOTIDE SEQUENCE [LARGE SCALE GENOMIC DNA]</scope>
    <source>
        <strain evidence="1 2">MEX20-17</strain>
    </source>
</reference>
<gene>
    <name evidence="1" type="ORF">C5467_03860</name>
</gene>
<dbReference type="AlphaFoldDB" id="A0A4R4K2V4"/>
<evidence type="ECO:0000313" key="1">
    <source>
        <dbReference type="EMBL" id="TDB61640.1"/>
    </source>
</evidence>
<dbReference type="EMBL" id="PUJY01000004">
    <property type="protein sequence ID" value="TDB61640.1"/>
    <property type="molecule type" value="Genomic_DNA"/>
</dbReference>
<comment type="caution">
    <text evidence="1">The sequence shown here is derived from an EMBL/GenBank/DDBJ whole genome shotgun (WGS) entry which is preliminary data.</text>
</comment>
<evidence type="ECO:0000313" key="2">
    <source>
        <dbReference type="Proteomes" id="UP000295598"/>
    </source>
</evidence>
<name>A0A4R4K2V4_9GAMM</name>
<dbReference type="Proteomes" id="UP000295598">
    <property type="component" value="Unassembled WGS sequence"/>
</dbReference>
<protein>
    <submittedName>
        <fullName evidence="1">Uncharacterized protein</fullName>
    </submittedName>
</protein>
<organism evidence="1 2">
    <name type="scientific">Photorhabdus khanii subsp. guanajuatensis</name>
    <dbReference type="NCBI Taxonomy" id="2100166"/>
    <lineage>
        <taxon>Bacteria</taxon>
        <taxon>Pseudomonadati</taxon>
        <taxon>Pseudomonadota</taxon>
        <taxon>Gammaproteobacteria</taxon>
        <taxon>Enterobacterales</taxon>
        <taxon>Morganellaceae</taxon>
        <taxon>Photorhabdus</taxon>
    </lineage>
</organism>